<evidence type="ECO:0000256" key="8">
    <source>
        <dbReference type="ARBA" id="ARBA00022695"/>
    </source>
</evidence>
<dbReference type="GO" id="GO:0005634">
    <property type="term" value="C:nucleus"/>
    <property type="evidence" value="ECO:0007669"/>
    <property type="project" value="UniProtKB-SubCell"/>
</dbReference>
<dbReference type="GO" id="GO:0000166">
    <property type="term" value="F:nucleotide binding"/>
    <property type="evidence" value="ECO:0007669"/>
    <property type="project" value="UniProtKB-KW"/>
</dbReference>
<dbReference type="Gene3D" id="1.10.1410.40">
    <property type="match status" value="2"/>
</dbReference>
<dbReference type="GO" id="GO:0046872">
    <property type="term" value="F:metal ion binding"/>
    <property type="evidence" value="ECO:0007669"/>
    <property type="project" value="UniProtKB-KW"/>
</dbReference>
<dbReference type="SMART" id="SM01265">
    <property type="entry name" value="Mab-21"/>
    <property type="match status" value="2"/>
</dbReference>
<comment type="similarity">
    <text evidence="4">Belongs to the mab-21 family.</text>
</comment>
<evidence type="ECO:0000256" key="17">
    <source>
        <dbReference type="ARBA" id="ARBA00041733"/>
    </source>
</evidence>
<dbReference type="Proteomes" id="UP000694393">
    <property type="component" value="Unplaced"/>
</dbReference>
<dbReference type="InterPro" id="IPR026250">
    <property type="entry name" value="ITPRIP-like"/>
</dbReference>
<evidence type="ECO:0000256" key="6">
    <source>
        <dbReference type="ARBA" id="ARBA00022679"/>
    </source>
</evidence>
<evidence type="ECO:0000256" key="9">
    <source>
        <dbReference type="ARBA" id="ARBA00022723"/>
    </source>
</evidence>
<keyword evidence="6" id="KW-0808">Transferase</keyword>
<evidence type="ECO:0000256" key="18">
    <source>
        <dbReference type="ARBA" id="ARBA00046795"/>
    </source>
</evidence>
<dbReference type="Pfam" id="PF03281">
    <property type="entry name" value="Mab-21"/>
    <property type="match status" value="1"/>
</dbReference>
<keyword evidence="11" id="KW-0547">Nucleotide-binding</keyword>
<dbReference type="InterPro" id="IPR046903">
    <property type="entry name" value="Mab-21-like_nuc_Trfase"/>
</dbReference>
<dbReference type="InterPro" id="IPR046906">
    <property type="entry name" value="Mab-21_HhH/H2TH-like"/>
</dbReference>
<dbReference type="Ensembl" id="ENSPCET00000013172.1">
    <property type="protein sequence ID" value="ENSPCEP00000012719.1"/>
    <property type="gene ID" value="ENSPCEG00000010096.1"/>
</dbReference>
<keyword evidence="7" id="KW-0812">Transmembrane</keyword>
<evidence type="ECO:0000313" key="23">
    <source>
        <dbReference type="Proteomes" id="UP000694393"/>
    </source>
</evidence>
<feature type="domain" description="Mab-21-like HhH/H2TH-like" evidence="21">
    <location>
        <begin position="992"/>
        <end position="1086"/>
    </location>
</feature>
<keyword evidence="23" id="KW-1185">Reference proteome</keyword>
<evidence type="ECO:0000256" key="14">
    <source>
        <dbReference type="ARBA" id="ARBA00023136"/>
    </source>
</evidence>
<dbReference type="GO" id="GO:0016020">
    <property type="term" value="C:membrane"/>
    <property type="evidence" value="ECO:0007669"/>
    <property type="project" value="UniProtKB-SubCell"/>
</dbReference>
<reference evidence="22" key="1">
    <citation type="submission" date="2025-08" db="UniProtKB">
        <authorList>
            <consortium name="Ensembl"/>
        </authorList>
    </citation>
    <scope>IDENTIFICATION</scope>
</reference>
<feature type="domain" description="Mab-21-like HhH/H2TH-like" evidence="21">
    <location>
        <begin position="346"/>
        <end position="425"/>
    </location>
</feature>
<proteinExistence type="inferred from homology"/>
<dbReference type="PANTHER" id="PTHR10656:SF38">
    <property type="entry name" value="NUCLEOTIDYLTRANSFERASE MAB21L1-RELATED"/>
    <property type="match status" value="1"/>
</dbReference>
<feature type="domain" description="Mab-21-like nucleotidyltransferase" evidence="20">
    <location>
        <begin position="844"/>
        <end position="984"/>
    </location>
</feature>
<evidence type="ECO:0000256" key="15">
    <source>
        <dbReference type="ARBA" id="ARBA00023242"/>
    </source>
</evidence>
<keyword evidence="14" id="KW-0472">Membrane</keyword>
<dbReference type="AlphaFoldDB" id="A0A8C8S1Q0"/>
<keyword evidence="12" id="KW-0460">Magnesium</keyword>
<accession>A0A8C8S1Q0</accession>
<feature type="compositionally biased region" description="Basic and acidic residues" evidence="19">
    <location>
        <begin position="668"/>
        <end position="677"/>
    </location>
</feature>
<dbReference type="Pfam" id="PF20266">
    <property type="entry name" value="Mab-21_C"/>
    <property type="match status" value="2"/>
</dbReference>
<protein>
    <recommendedName>
        <fullName evidence="16">Putative nucleotidyltransferase MAB21L1</fullName>
    </recommendedName>
    <alternativeName>
        <fullName evidence="17">Protein mab-21-like 1</fullName>
    </alternativeName>
</protein>
<evidence type="ECO:0000256" key="13">
    <source>
        <dbReference type="ARBA" id="ARBA00022989"/>
    </source>
</evidence>
<keyword evidence="10" id="KW-0732">Signal</keyword>
<dbReference type="PANTHER" id="PTHR10656">
    <property type="entry name" value="CELL FATE DETERMINING PROTEIN MAB21-RELATED"/>
    <property type="match status" value="1"/>
</dbReference>
<evidence type="ECO:0000256" key="7">
    <source>
        <dbReference type="ARBA" id="ARBA00022692"/>
    </source>
</evidence>
<evidence type="ECO:0000256" key="19">
    <source>
        <dbReference type="SAM" id="MobiDB-lite"/>
    </source>
</evidence>
<evidence type="ECO:0000256" key="10">
    <source>
        <dbReference type="ARBA" id="ARBA00022729"/>
    </source>
</evidence>
<comment type="subcellular location">
    <subcellularLocation>
        <location evidence="2">Membrane</location>
        <topology evidence="2">Single-pass type I membrane protein</topology>
    </subcellularLocation>
    <subcellularLocation>
        <location evidence="1">Nucleus</location>
    </subcellularLocation>
</comment>
<keyword evidence="9" id="KW-0479">Metal-binding</keyword>
<keyword evidence="8" id="KW-0548">Nucleotidyltransferase</keyword>
<sequence length="1177" mass="137133">MAAQTPTAERREGGEMDEKCFLENFFMNHVLLQGEKDENILRNYNVVKSTVTKLIPWVNEYSTYLYPEDPVLTGSYKQDLYIHSETSSSISTFDFLIPLRYPYKLKLLGSLNICDESFYENQIPIHICQHGGLPMFRWGSKLMVDLDRLEADAEVFCGEPWPCKKLANAERREKFKKSLDSCHLDPVCVLQDFHTYVHKTLTADENSHPRENDPVFQARLWKPRLPWISKSIKERITLLPRNDKCPAVQLIFRLGAEELVLVQLIPALQGKVDLSENWQTSDLARLSDWWYEEPGDGQQRFRQKGEKVMKSGADLVSIGGYWRVSFASAETNFLKVIDHDGEQQRKALKLLMFINMEHWVPEYGKILTSYHLKTILLWALEIQPEKEKWETLAWSLMTLLHILHYCLKSEKLPHYFLRNFNLFNKRYKVGKGIYEHLALQVLTKEVELMVVDPVGYISLRFFNKVSKRVEAFSRVEGSLLEFKESHQEGLKALKKLEKERLYEFEEELLSDKNVCNSDGRQQDVVHCNLDTILAEMKQWQEKSHQCQGKTKEPVRVPSKPVIFSSDLNQFLQSLFLSRQADSMEAVDAAVAEFPEEEEVDCYDFELLPMLVEDELPPCSSLPGRKEEGAERADRQHSLKVQEFPDDQGELGPDGRDPGHTSMAGTSQHEARGPRKMEEEEEEAGCHGAAQGFLGWFLKHHVYPEQREHRRREEEFKVVEELVKRIMAFVRNWNVRLFTGEAILVGSQAQDLHVQAESDSSTYDFLAPIHYRTGLILLGTLYSQPRTDMHFLPSWLSLKVGVPVYRWENKLVVDYNKVTLRDILDGQIPEVTEKDILTEEDIKEINGRQRDLWHSGLDPFLVARKFHEFVKYAVAEETRKTATRIRNIRLNDFAQRPAVQLSLEVDGRAVSINLAPAILDKMDMSMDWPRQDLRWLSDWWDQEEGTERIKPAWNIMDIYKTKADLVAKNPYWRLTFSRAETRLLRDLDLDGGCRRDALQLLKQINMEKWVPRYGRVLTSYHLKMVLFWASDLNPETKSWSTVPDALETLLEVLEFSLEKRHLPSYFLPSLNFFAWKQSQEVTTSLKNLALEALRLEVRLMRCSPEQYLQLSYDLAKPQSQEPFTEQEQELEDFRRQHQENFEMLKTLKEEKQPGQGAVSISDAQQRYLGCARHLNILK</sequence>
<evidence type="ECO:0000259" key="21">
    <source>
        <dbReference type="Pfam" id="PF20266"/>
    </source>
</evidence>
<keyword evidence="15" id="KW-0539">Nucleus</keyword>
<dbReference type="GO" id="GO:0016779">
    <property type="term" value="F:nucleotidyltransferase activity"/>
    <property type="evidence" value="ECO:0007669"/>
    <property type="project" value="UniProtKB-KW"/>
</dbReference>
<evidence type="ECO:0000256" key="5">
    <source>
        <dbReference type="ARBA" id="ARBA00022473"/>
    </source>
</evidence>
<evidence type="ECO:0000256" key="1">
    <source>
        <dbReference type="ARBA" id="ARBA00004123"/>
    </source>
</evidence>
<organism evidence="22 23">
    <name type="scientific">Pelusios castaneus</name>
    <name type="common">West African mud turtle</name>
    <dbReference type="NCBI Taxonomy" id="367368"/>
    <lineage>
        <taxon>Eukaryota</taxon>
        <taxon>Metazoa</taxon>
        <taxon>Chordata</taxon>
        <taxon>Craniata</taxon>
        <taxon>Vertebrata</taxon>
        <taxon>Euteleostomi</taxon>
        <taxon>Archelosauria</taxon>
        <taxon>Testudinata</taxon>
        <taxon>Testudines</taxon>
        <taxon>Pleurodira</taxon>
        <taxon>Pelomedusidae</taxon>
        <taxon>Pelusios</taxon>
    </lineage>
</organism>
<evidence type="ECO:0000256" key="2">
    <source>
        <dbReference type="ARBA" id="ARBA00004479"/>
    </source>
</evidence>
<evidence type="ECO:0000313" key="22">
    <source>
        <dbReference type="Ensembl" id="ENSPCEP00000012719.1"/>
    </source>
</evidence>
<evidence type="ECO:0000256" key="11">
    <source>
        <dbReference type="ARBA" id="ARBA00022741"/>
    </source>
</evidence>
<feature type="region of interest" description="Disordered" evidence="19">
    <location>
        <begin position="617"/>
        <end position="684"/>
    </location>
</feature>
<keyword evidence="13" id="KW-1133">Transmembrane helix</keyword>
<dbReference type="PRINTS" id="PR02107">
    <property type="entry name" value="INOS145TPRIP"/>
</dbReference>
<name>A0A8C8S1Q0_9SAUR</name>
<evidence type="ECO:0000256" key="12">
    <source>
        <dbReference type="ARBA" id="ARBA00022842"/>
    </source>
</evidence>
<reference evidence="22" key="2">
    <citation type="submission" date="2025-09" db="UniProtKB">
        <authorList>
            <consortium name="Ensembl"/>
        </authorList>
    </citation>
    <scope>IDENTIFICATION</scope>
</reference>
<dbReference type="InterPro" id="IPR024810">
    <property type="entry name" value="MAB21L/cGLR"/>
</dbReference>
<evidence type="ECO:0000256" key="3">
    <source>
        <dbReference type="ARBA" id="ARBA00005554"/>
    </source>
</evidence>
<comment type="similarity">
    <text evidence="3">Belongs to the ITPRIP family.</text>
</comment>
<comment type="subunit">
    <text evidence="18">Monomer. Homodecamer; composed of 2 back to back homopentamers. The protein may exist as monomer in solution and oiligomerizes upon ligand binding.</text>
</comment>
<feature type="compositionally biased region" description="Basic and acidic residues" evidence="19">
    <location>
        <begin position="623"/>
        <end position="636"/>
    </location>
</feature>
<evidence type="ECO:0000259" key="20">
    <source>
        <dbReference type="Pfam" id="PF03281"/>
    </source>
</evidence>
<evidence type="ECO:0000256" key="16">
    <source>
        <dbReference type="ARBA" id="ARBA00040978"/>
    </source>
</evidence>
<keyword evidence="5" id="KW-0217">Developmental protein</keyword>
<evidence type="ECO:0000256" key="4">
    <source>
        <dbReference type="ARBA" id="ARBA00008307"/>
    </source>
</evidence>